<dbReference type="Pfam" id="PF02686">
    <property type="entry name" value="GatC"/>
    <property type="match status" value="1"/>
</dbReference>
<keyword evidence="6" id="KW-0648">Protein biosynthesis</keyword>
<dbReference type="PANTHER" id="PTHR15004:SF0">
    <property type="entry name" value="GLUTAMYL-TRNA(GLN) AMIDOTRANSFERASE SUBUNIT C, MITOCHONDRIAL"/>
    <property type="match status" value="1"/>
</dbReference>
<protein>
    <recommendedName>
        <fullName evidence="6">Aspartyl/glutamyl-tRNA(Asn/Gln) amidotransferase subunit C</fullName>
        <shortName evidence="6">Asp/Glu-ADT subunit C</shortName>
        <ecNumber evidence="6">6.3.5.-</ecNumber>
    </recommendedName>
</protein>
<dbReference type="GO" id="GO:0070681">
    <property type="term" value="P:glutaminyl-tRNAGln biosynthesis via transamidation"/>
    <property type="evidence" value="ECO:0007669"/>
    <property type="project" value="TreeGrafter"/>
</dbReference>
<evidence type="ECO:0000256" key="4">
    <source>
        <dbReference type="ARBA" id="ARBA00047380"/>
    </source>
</evidence>
<accession>A0A1S8M7Z3</accession>
<name>A0A1S8M7Z3_9CLOT</name>
<dbReference type="SUPFAM" id="SSF141000">
    <property type="entry name" value="Glu-tRNAGln amidotransferase C subunit"/>
    <property type="match status" value="1"/>
</dbReference>
<dbReference type="RefSeq" id="WP_077834126.1">
    <property type="nucleotide sequence ID" value="NZ_CP096983.1"/>
</dbReference>
<evidence type="ECO:0000256" key="2">
    <source>
        <dbReference type="ARBA" id="ARBA00011123"/>
    </source>
</evidence>
<proteinExistence type="inferred from homology"/>
<dbReference type="GO" id="GO:0006450">
    <property type="term" value="P:regulation of translational fidelity"/>
    <property type="evidence" value="ECO:0007669"/>
    <property type="project" value="InterPro"/>
</dbReference>
<dbReference type="InterPro" id="IPR003837">
    <property type="entry name" value="GatC"/>
</dbReference>
<evidence type="ECO:0000256" key="5">
    <source>
        <dbReference type="ARBA" id="ARBA00047913"/>
    </source>
</evidence>
<dbReference type="InterPro" id="IPR036113">
    <property type="entry name" value="Asp/Glu-ADT_sf_sub_c"/>
</dbReference>
<sequence>MSVSKKDVEYVAELARLSFSEDEKEGLMKDLNSILLYVDKLSELNTDNVDIIVNPYYIENKFREDEVEESMDLKDVIKNAPKNLEEYIVVPKVID</sequence>
<dbReference type="GO" id="GO:0050567">
    <property type="term" value="F:glutaminyl-tRNA synthase (glutamine-hydrolyzing) activity"/>
    <property type="evidence" value="ECO:0007669"/>
    <property type="project" value="UniProtKB-UniRule"/>
</dbReference>
<keyword evidence="6" id="KW-0547">Nucleotide-binding</keyword>
<reference evidence="7 8" key="1">
    <citation type="submission" date="2022-04" db="EMBL/GenBank/DDBJ databases">
        <title>Genome sequence of C. roseum typestrain.</title>
        <authorList>
            <person name="Poehlein A."/>
            <person name="Schoch T."/>
            <person name="Duerre P."/>
            <person name="Daniel R."/>
        </authorList>
    </citation>
    <scope>NUCLEOTIDE SEQUENCE [LARGE SCALE GENOMIC DNA]</scope>
    <source>
        <strain evidence="7 8">DSM 7320</strain>
    </source>
</reference>
<dbReference type="KEGG" id="crw:CROST_034480"/>
<keyword evidence="8" id="KW-1185">Reference proteome</keyword>
<dbReference type="STRING" id="84029.CROST_40220"/>
<evidence type="ECO:0000313" key="7">
    <source>
        <dbReference type="EMBL" id="URZ12703.1"/>
    </source>
</evidence>
<dbReference type="HAMAP" id="MF_00122">
    <property type="entry name" value="GatC"/>
    <property type="match status" value="1"/>
</dbReference>
<dbReference type="GO" id="GO:0005524">
    <property type="term" value="F:ATP binding"/>
    <property type="evidence" value="ECO:0007669"/>
    <property type="project" value="UniProtKB-KW"/>
</dbReference>
<evidence type="ECO:0000313" key="8">
    <source>
        <dbReference type="Proteomes" id="UP000190951"/>
    </source>
</evidence>
<dbReference type="Proteomes" id="UP000190951">
    <property type="component" value="Chromosome"/>
</dbReference>
<comment type="function">
    <text evidence="3 6">Allows the formation of correctly charged Asn-tRNA(Asn) or Gln-tRNA(Gln) through the transamidation of misacylated Asp-tRNA(Asn) or Glu-tRNA(Gln) in organisms which lack either or both of asparaginyl-tRNA or glutaminyl-tRNA synthetases. The reaction takes place in the presence of glutamine and ATP through an activated phospho-Asp-tRNA(Asn) or phospho-Glu-tRNA(Gln).</text>
</comment>
<evidence type="ECO:0000256" key="1">
    <source>
        <dbReference type="ARBA" id="ARBA00010757"/>
    </source>
</evidence>
<dbReference type="PANTHER" id="PTHR15004">
    <property type="entry name" value="GLUTAMYL-TRNA(GLN) AMIDOTRANSFERASE SUBUNIT C, MITOCHONDRIAL"/>
    <property type="match status" value="1"/>
</dbReference>
<comment type="subunit">
    <text evidence="2 6">Heterotrimer of A, B and C subunits.</text>
</comment>
<comment type="catalytic activity">
    <reaction evidence="5 6">
        <text>L-glutamyl-tRNA(Gln) + L-glutamine + ATP + H2O = L-glutaminyl-tRNA(Gln) + L-glutamate + ADP + phosphate + H(+)</text>
        <dbReference type="Rhea" id="RHEA:17521"/>
        <dbReference type="Rhea" id="RHEA-COMP:9681"/>
        <dbReference type="Rhea" id="RHEA-COMP:9684"/>
        <dbReference type="ChEBI" id="CHEBI:15377"/>
        <dbReference type="ChEBI" id="CHEBI:15378"/>
        <dbReference type="ChEBI" id="CHEBI:29985"/>
        <dbReference type="ChEBI" id="CHEBI:30616"/>
        <dbReference type="ChEBI" id="CHEBI:43474"/>
        <dbReference type="ChEBI" id="CHEBI:58359"/>
        <dbReference type="ChEBI" id="CHEBI:78520"/>
        <dbReference type="ChEBI" id="CHEBI:78521"/>
        <dbReference type="ChEBI" id="CHEBI:456216"/>
    </reaction>
</comment>
<dbReference type="EMBL" id="CP096983">
    <property type="protein sequence ID" value="URZ12703.1"/>
    <property type="molecule type" value="Genomic_DNA"/>
</dbReference>
<organism evidence="7 8">
    <name type="scientific">Clostridium felsineum</name>
    <dbReference type="NCBI Taxonomy" id="36839"/>
    <lineage>
        <taxon>Bacteria</taxon>
        <taxon>Bacillati</taxon>
        <taxon>Bacillota</taxon>
        <taxon>Clostridia</taxon>
        <taxon>Eubacteriales</taxon>
        <taxon>Clostridiaceae</taxon>
        <taxon>Clostridium</taxon>
    </lineage>
</organism>
<keyword evidence="6" id="KW-0067">ATP-binding</keyword>
<gene>
    <name evidence="6 7" type="primary">gatC</name>
    <name evidence="7" type="ORF">CROST_034480</name>
</gene>
<evidence type="ECO:0000256" key="3">
    <source>
        <dbReference type="ARBA" id="ARBA00024799"/>
    </source>
</evidence>
<keyword evidence="6 7" id="KW-0436">Ligase</keyword>
<dbReference type="EC" id="6.3.5.-" evidence="6"/>
<dbReference type="AlphaFoldDB" id="A0A1S8M7Z3"/>
<dbReference type="Gene3D" id="1.10.20.60">
    <property type="entry name" value="Glu-tRNAGln amidotransferase C subunit, N-terminal domain"/>
    <property type="match status" value="1"/>
</dbReference>
<comment type="similarity">
    <text evidence="1 6">Belongs to the GatC family.</text>
</comment>
<dbReference type="GO" id="GO:0006412">
    <property type="term" value="P:translation"/>
    <property type="evidence" value="ECO:0007669"/>
    <property type="project" value="UniProtKB-UniRule"/>
</dbReference>
<comment type="catalytic activity">
    <reaction evidence="4 6">
        <text>L-aspartyl-tRNA(Asn) + L-glutamine + ATP + H2O = L-asparaginyl-tRNA(Asn) + L-glutamate + ADP + phosphate + 2 H(+)</text>
        <dbReference type="Rhea" id="RHEA:14513"/>
        <dbReference type="Rhea" id="RHEA-COMP:9674"/>
        <dbReference type="Rhea" id="RHEA-COMP:9677"/>
        <dbReference type="ChEBI" id="CHEBI:15377"/>
        <dbReference type="ChEBI" id="CHEBI:15378"/>
        <dbReference type="ChEBI" id="CHEBI:29985"/>
        <dbReference type="ChEBI" id="CHEBI:30616"/>
        <dbReference type="ChEBI" id="CHEBI:43474"/>
        <dbReference type="ChEBI" id="CHEBI:58359"/>
        <dbReference type="ChEBI" id="CHEBI:78515"/>
        <dbReference type="ChEBI" id="CHEBI:78516"/>
        <dbReference type="ChEBI" id="CHEBI:456216"/>
    </reaction>
</comment>
<evidence type="ECO:0000256" key="6">
    <source>
        <dbReference type="HAMAP-Rule" id="MF_00122"/>
    </source>
</evidence>
<dbReference type="NCBIfam" id="TIGR00135">
    <property type="entry name" value="gatC"/>
    <property type="match status" value="1"/>
</dbReference>